<dbReference type="InterPro" id="IPR049973">
    <property type="entry name" value="STY0301-like"/>
</dbReference>
<dbReference type="EMBL" id="BMKS01000005">
    <property type="protein sequence ID" value="GGG31497.1"/>
    <property type="molecule type" value="Genomic_DNA"/>
</dbReference>
<protein>
    <submittedName>
        <fullName evidence="1">Uncharacterized protein</fullName>
    </submittedName>
</protein>
<dbReference type="AlphaFoldDB" id="A0A8J2ZBF8"/>
<dbReference type="NCBIfam" id="NF042415">
    <property type="entry name" value="STY0301_fam"/>
    <property type="match status" value="1"/>
</dbReference>
<evidence type="ECO:0000313" key="2">
    <source>
        <dbReference type="Proteomes" id="UP000597507"/>
    </source>
</evidence>
<evidence type="ECO:0000313" key="1">
    <source>
        <dbReference type="EMBL" id="GGG31497.1"/>
    </source>
</evidence>
<name>A0A8J2ZBF8_9PROT</name>
<keyword evidence="2" id="KW-1185">Reference proteome</keyword>
<gene>
    <name evidence="1" type="ORF">GCM10010964_19300</name>
</gene>
<accession>A0A8J2ZBF8</accession>
<proteinExistence type="predicted"/>
<organism evidence="1 2">
    <name type="scientific">Caldovatus sediminis</name>
    <dbReference type="NCBI Taxonomy" id="2041189"/>
    <lineage>
        <taxon>Bacteria</taxon>
        <taxon>Pseudomonadati</taxon>
        <taxon>Pseudomonadota</taxon>
        <taxon>Alphaproteobacteria</taxon>
        <taxon>Acetobacterales</taxon>
        <taxon>Roseomonadaceae</taxon>
        <taxon>Caldovatus</taxon>
    </lineage>
</organism>
<reference evidence="1 2" key="1">
    <citation type="journal article" date="2014" name="Int. J. Syst. Evol. Microbiol.">
        <title>Complete genome sequence of Corynebacterium casei LMG S-19264T (=DSM 44701T), isolated from a smear-ripened cheese.</title>
        <authorList>
            <consortium name="US DOE Joint Genome Institute (JGI-PGF)"/>
            <person name="Walter F."/>
            <person name="Albersmeier A."/>
            <person name="Kalinowski J."/>
            <person name="Ruckert C."/>
        </authorList>
    </citation>
    <scope>NUCLEOTIDE SEQUENCE [LARGE SCALE GENOMIC DNA]</scope>
    <source>
        <strain evidence="1 2">CGMCC 1.16330</strain>
    </source>
</reference>
<sequence length="119" mass="13541">MDVEPRPGLRVPEGWRPCPQPERHWLRGASLFDGDPAGLAQLRDDTDRGGRRAWWDLDPRSPQTWHLVCLYEGLESGLTAPLPAGLRRCTRETWREAARGARHGRVVIGPDDRVRVVCR</sequence>
<comment type="caution">
    <text evidence="1">The sequence shown here is derived from an EMBL/GenBank/DDBJ whole genome shotgun (WGS) entry which is preliminary data.</text>
</comment>
<dbReference type="Proteomes" id="UP000597507">
    <property type="component" value="Unassembled WGS sequence"/>
</dbReference>